<reference evidence="2 3" key="1">
    <citation type="submission" date="2020-12" db="EMBL/GenBank/DDBJ databases">
        <authorList>
            <person name="Lu T."/>
            <person name="Wang Q."/>
            <person name="Han X."/>
        </authorList>
    </citation>
    <scope>NUCLEOTIDE SEQUENCE [LARGE SCALE GENOMIC DNA]</scope>
    <source>
        <strain evidence="2 3">WQ 585</strain>
    </source>
</reference>
<keyword evidence="3" id="KW-1185">Reference proteome</keyword>
<feature type="signal peptide" evidence="1">
    <location>
        <begin position="1"/>
        <end position="33"/>
    </location>
</feature>
<protein>
    <submittedName>
        <fullName evidence="2">DUF411 domain-containing protein</fullName>
    </submittedName>
</protein>
<dbReference type="Pfam" id="PF04214">
    <property type="entry name" value="DUF411"/>
    <property type="match status" value="1"/>
</dbReference>
<feature type="chain" id="PRO_5045994949" evidence="1">
    <location>
        <begin position="34"/>
        <end position="157"/>
    </location>
</feature>
<evidence type="ECO:0000313" key="3">
    <source>
        <dbReference type="Proteomes" id="UP000635316"/>
    </source>
</evidence>
<name>A0ABS1EH16_9BURK</name>
<proteinExistence type="predicted"/>
<dbReference type="Proteomes" id="UP000635316">
    <property type="component" value="Unassembled WGS sequence"/>
</dbReference>
<comment type="caution">
    <text evidence="2">The sequence shown here is derived from an EMBL/GenBank/DDBJ whole genome shotgun (WGS) entry which is preliminary data.</text>
</comment>
<gene>
    <name evidence="2" type="ORF">JHL22_13885</name>
</gene>
<sequence length="157" mass="17056">MKPKTAMPILLGMQKLAKALLGLTMLTPIVASAQPVPPINIWQTESCNCCKQWASEMQNHGFLLNIHTVPDTTTYRRQLGIPDELASCQTAQAGPYALEGPVPVLDIIDLLQAQPDIIGLVNPNREGPNPKVKTNSSMAQSTYILHKNGQATPLHPN</sequence>
<evidence type="ECO:0000256" key="1">
    <source>
        <dbReference type="SAM" id="SignalP"/>
    </source>
</evidence>
<evidence type="ECO:0000313" key="2">
    <source>
        <dbReference type="EMBL" id="MBK1782302.1"/>
    </source>
</evidence>
<organism evidence="2 3">
    <name type="scientific">Advenella mandrilli</name>
    <dbReference type="NCBI Taxonomy" id="2800330"/>
    <lineage>
        <taxon>Bacteria</taxon>
        <taxon>Pseudomonadati</taxon>
        <taxon>Pseudomonadota</taxon>
        <taxon>Betaproteobacteria</taxon>
        <taxon>Burkholderiales</taxon>
        <taxon>Alcaligenaceae</taxon>
    </lineage>
</organism>
<dbReference type="InterPro" id="IPR007332">
    <property type="entry name" value="DUF411"/>
</dbReference>
<accession>A0ABS1EH16</accession>
<keyword evidence="1" id="KW-0732">Signal</keyword>
<dbReference type="RefSeq" id="WP_200238719.1">
    <property type="nucleotide sequence ID" value="NZ_JAENGP010000017.1"/>
</dbReference>
<dbReference type="EMBL" id="JAENGP010000017">
    <property type="protein sequence ID" value="MBK1782302.1"/>
    <property type="molecule type" value="Genomic_DNA"/>
</dbReference>